<protein>
    <recommendedName>
        <fullName evidence="5">Calcineurin-like phosphoesterase domain-containing protein</fullName>
    </recommendedName>
</protein>
<dbReference type="PANTHER" id="PTHR42988">
    <property type="entry name" value="PHOSPHOHYDROLASE"/>
    <property type="match status" value="1"/>
</dbReference>
<keyword evidence="1" id="KW-0479">Metal-binding</keyword>
<sequence>MVVATKKILQITDTHLDEKSTTHGHNVYDKLAMVFEQTIEKKDFDLIIFSGDISDKGSLNSYEWLAKKTENYNSKIIWMAGNHDSVDNMKQVFNLPFLVDIEENKLNYQLNLSGINILCLDTNDKLLSDNQIDWLIESTDDNTIIFIHHPPITCASPFMDDNHSLANWKIIKEKLSTISNKTFRFFCGHYHQESYISYQNIHLFLTPSTMFQIDRHKPHFQIANTLSGYRIIEIFEDKSFKTYCDYIFIT</sequence>
<accession>A0A844GVN8</accession>
<proteinExistence type="inferred from homology"/>
<dbReference type="InterPro" id="IPR050884">
    <property type="entry name" value="CNP_phosphodiesterase-III"/>
</dbReference>
<comment type="caution">
    <text evidence="6">The sequence shown here is derived from an EMBL/GenBank/DDBJ whole genome shotgun (WGS) entry which is preliminary data.</text>
</comment>
<dbReference type="Gene3D" id="3.60.21.10">
    <property type="match status" value="1"/>
</dbReference>
<dbReference type="Pfam" id="PF00149">
    <property type="entry name" value="Metallophos"/>
    <property type="match status" value="1"/>
</dbReference>
<organism evidence="6 7">
    <name type="scientific">Cyanobacterium aponinum 0216</name>
    <dbReference type="NCBI Taxonomy" id="2676140"/>
    <lineage>
        <taxon>Bacteria</taxon>
        <taxon>Bacillati</taxon>
        <taxon>Cyanobacteriota</taxon>
        <taxon>Cyanophyceae</taxon>
        <taxon>Oscillatoriophycideae</taxon>
        <taxon>Chroococcales</taxon>
        <taxon>Geminocystaceae</taxon>
        <taxon>Cyanobacterium</taxon>
    </lineage>
</organism>
<keyword evidence="3" id="KW-0408">Iron</keyword>
<evidence type="ECO:0000313" key="6">
    <source>
        <dbReference type="EMBL" id="MTF40517.1"/>
    </source>
</evidence>
<evidence type="ECO:0000256" key="4">
    <source>
        <dbReference type="ARBA" id="ARBA00025742"/>
    </source>
</evidence>
<evidence type="ECO:0000259" key="5">
    <source>
        <dbReference type="Pfam" id="PF00149"/>
    </source>
</evidence>
<evidence type="ECO:0000256" key="1">
    <source>
        <dbReference type="ARBA" id="ARBA00022723"/>
    </source>
</evidence>
<dbReference type="InterPro" id="IPR004843">
    <property type="entry name" value="Calcineurin-like_PHP"/>
</dbReference>
<feature type="domain" description="Calcineurin-like phosphoesterase" evidence="5">
    <location>
        <begin position="7"/>
        <end position="192"/>
    </location>
</feature>
<keyword evidence="2" id="KW-0378">Hydrolase</keyword>
<comment type="similarity">
    <text evidence="4">Belongs to the cyclic nucleotide phosphodiesterase class-III family.</text>
</comment>
<evidence type="ECO:0000256" key="3">
    <source>
        <dbReference type="ARBA" id="ARBA00023004"/>
    </source>
</evidence>
<dbReference type="SUPFAM" id="SSF56300">
    <property type="entry name" value="Metallo-dependent phosphatases"/>
    <property type="match status" value="1"/>
</dbReference>
<dbReference type="Proteomes" id="UP000437131">
    <property type="component" value="Unassembled WGS sequence"/>
</dbReference>
<name>A0A844GVN8_9CHRO</name>
<dbReference type="AlphaFoldDB" id="A0A844GVN8"/>
<dbReference type="InterPro" id="IPR029052">
    <property type="entry name" value="Metallo-depent_PP-like"/>
</dbReference>
<gene>
    <name evidence="6" type="ORF">GGC33_16525</name>
</gene>
<dbReference type="PANTHER" id="PTHR42988:SF2">
    <property type="entry name" value="CYCLIC NUCLEOTIDE PHOSPHODIESTERASE CBUA0032-RELATED"/>
    <property type="match status" value="1"/>
</dbReference>
<evidence type="ECO:0000256" key="2">
    <source>
        <dbReference type="ARBA" id="ARBA00022801"/>
    </source>
</evidence>
<reference evidence="6 7" key="1">
    <citation type="submission" date="2019-11" db="EMBL/GenBank/DDBJ databases">
        <title>Isolation of a new High Light Tolerant Cyanobacteria.</title>
        <authorList>
            <person name="Dobson Z."/>
            <person name="Vaughn N."/>
            <person name="Vaughn M."/>
            <person name="Fromme P."/>
            <person name="Mazor Y."/>
        </authorList>
    </citation>
    <scope>NUCLEOTIDE SEQUENCE [LARGE SCALE GENOMIC DNA]</scope>
    <source>
        <strain evidence="6 7">0216</strain>
    </source>
</reference>
<evidence type="ECO:0000313" key="7">
    <source>
        <dbReference type="Proteomes" id="UP000437131"/>
    </source>
</evidence>
<dbReference type="RefSeq" id="WP_015218837.1">
    <property type="nucleotide sequence ID" value="NZ_WMIA01000032.1"/>
</dbReference>
<dbReference type="GO" id="GO:0016787">
    <property type="term" value="F:hydrolase activity"/>
    <property type="evidence" value="ECO:0007669"/>
    <property type="project" value="UniProtKB-KW"/>
</dbReference>
<dbReference type="EMBL" id="WMIA01000032">
    <property type="protein sequence ID" value="MTF40517.1"/>
    <property type="molecule type" value="Genomic_DNA"/>
</dbReference>
<dbReference type="GO" id="GO:0046872">
    <property type="term" value="F:metal ion binding"/>
    <property type="evidence" value="ECO:0007669"/>
    <property type="project" value="UniProtKB-KW"/>
</dbReference>